<feature type="region of interest" description="Disordered" evidence="1">
    <location>
        <begin position="255"/>
        <end position="279"/>
    </location>
</feature>
<feature type="transmembrane region" description="Helical" evidence="2">
    <location>
        <begin position="152"/>
        <end position="172"/>
    </location>
</feature>
<keyword evidence="2" id="KW-0812">Transmembrane</keyword>
<evidence type="ECO:0000259" key="3">
    <source>
        <dbReference type="Pfam" id="PF24800"/>
    </source>
</evidence>
<keyword evidence="5" id="KW-1185">Reference proteome</keyword>
<evidence type="ECO:0000256" key="2">
    <source>
        <dbReference type="SAM" id="Phobius"/>
    </source>
</evidence>
<organism evidence="4 5">
    <name type="scientific">Zopfia rhizophila CBS 207.26</name>
    <dbReference type="NCBI Taxonomy" id="1314779"/>
    <lineage>
        <taxon>Eukaryota</taxon>
        <taxon>Fungi</taxon>
        <taxon>Dikarya</taxon>
        <taxon>Ascomycota</taxon>
        <taxon>Pezizomycotina</taxon>
        <taxon>Dothideomycetes</taxon>
        <taxon>Dothideomycetes incertae sedis</taxon>
        <taxon>Zopfiaceae</taxon>
        <taxon>Zopfia</taxon>
    </lineage>
</organism>
<feature type="transmembrane region" description="Helical" evidence="2">
    <location>
        <begin position="67"/>
        <end position="92"/>
    </location>
</feature>
<feature type="transmembrane region" description="Helical" evidence="2">
    <location>
        <begin position="6"/>
        <end position="27"/>
    </location>
</feature>
<dbReference type="Pfam" id="PF24800">
    <property type="entry name" value="DUF7702"/>
    <property type="match status" value="1"/>
</dbReference>
<feature type="compositionally biased region" description="Basic and acidic residues" evidence="1">
    <location>
        <begin position="255"/>
        <end position="271"/>
    </location>
</feature>
<proteinExistence type="predicted"/>
<evidence type="ECO:0000256" key="1">
    <source>
        <dbReference type="SAM" id="MobiDB-lite"/>
    </source>
</evidence>
<keyword evidence="2" id="KW-0472">Membrane</keyword>
<evidence type="ECO:0000313" key="4">
    <source>
        <dbReference type="EMBL" id="KAF2189858.1"/>
    </source>
</evidence>
<dbReference type="InterPro" id="IPR056119">
    <property type="entry name" value="DUF7702"/>
</dbReference>
<feature type="transmembrane region" description="Helical" evidence="2">
    <location>
        <begin position="184"/>
        <end position="201"/>
    </location>
</feature>
<dbReference type="EMBL" id="ML994620">
    <property type="protein sequence ID" value="KAF2189858.1"/>
    <property type="molecule type" value="Genomic_DNA"/>
</dbReference>
<feature type="domain" description="DUF7702" evidence="3">
    <location>
        <begin position="4"/>
        <end position="247"/>
    </location>
</feature>
<accession>A0A6A6EGR9</accession>
<dbReference type="Proteomes" id="UP000800200">
    <property type="component" value="Unassembled WGS sequence"/>
</dbReference>
<protein>
    <recommendedName>
        <fullName evidence="3">DUF7702 domain-containing protein</fullName>
    </recommendedName>
</protein>
<name>A0A6A6EGR9_9PEZI</name>
<dbReference type="PANTHER" id="PTHR42109:SF2">
    <property type="entry name" value="INTEGRAL MEMBRANE PROTEIN"/>
    <property type="match status" value="1"/>
</dbReference>
<dbReference type="PANTHER" id="PTHR42109">
    <property type="entry name" value="UNPLACED GENOMIC SCAFFOLD UM_SCAF_CONTIG_1.265, WHOLE GENOME SHOTGUN SEQUENCE"/>
    <property type="match status" value="1"/>
</dbReference>
<feature type="transmembrane region" description="Helical" evidence="2">
    <location>
        <begin position="221"/>
        <end position="241"/>
    </location>
</feature>
<evidence type="ECO:0000313" key="5">
    <source>
        <dbReference type="Proteomes" id="UP000800200"/>
    </source>
</evidence>
<feature type="transmembrane region" description="Helical" evidence="2">
    <location>
        <begin position="113"/>
        <end position="132"/>
    </location>
</feature>
<keyword evidence="2" id="KW-1133">Transmembrane helix</keyword>
<dbReference type="AlphaFoldDB" id="A0A6A6EGR9"/>
<reference evidence="4" key="1">
    <citation type="journal article" date="2020" name="Stud. Mycol.">
        <title>101 Dothideomycetes genomes: a test case for predicting lifestyles and emergence of pathogens.</title>
        <authorList>
            <person name="Haridas S."/>
            <person name="Albert R."/>
            <person name="Binder M."/>
            <person name="Bloem J."/>
            <person name="Labutti K."/>
            <person name="Salamov A."/>
            <person name="Andreopoulos B."/>
            <person name="Baker S."/>
            <person name="Barry K."/>
            <person name="Bills G."/>
            <person name="Bluhm B."/>
            <person name="Cannon C."/>
            <person name="Castanera R."/>
            <person name="Culley D."/>
            <person name="Daum C."/>
            <person name="Ezra D."/>
            <person name="Gonzalez J."/>
            <person name="Henrissat B."/>
            <person name="Kuo A."/>
            <person name="Liang C."/>
            <person name="Lipzen A."/>
            <person name="Lutzoni F."/>
            <person name="Magnuson J."/>
            <person name="Mondo S."/>
            <person name="Nolan M."/>
            <person name="Ohm R."/>
            <person name="Pangilinan J."/>
            <person name="Park H.-J."/>
            <person name="Ramirez L."/>
            <person name="Alfaro M."/>
            <person name="Sun H."/>
            <person name="Tritt A."/>
            <person name="Yoshinaga Y."/>
            <person name="Zwiers L.-H."/>
            <person name="Turgeon B."/>
            <person name="Goodwin S."/>
            <person name="Spatafora J."/>
            <person name="Crous P."/>
            <person name="Grigoriev I."/>
        </authorList>
    </citation>
    <scope>NUCLEOTIDE SEQUENCE</scope>
    <source>
        <strain evidence="4">CBS 207.26</strain>
    </source>
</reference>
<sequence>MPPSYRNAIYIPVILFYIPALFGSGFLTWHHGWRSSEIWFVMVTFSLTRLVGASLQLSTIVNPDSYGLARGAAVCAVDGLSPLLFVALGIVGRLQDIVNKTEKTRFTFRDYRLLYLLLTVAMILISVGYAGVTKDEIRNGIRDHSSVSVAAAIMYIISYAGILYGTVSMVLYHLPEVEQGERRLLLMLAISQPLLFIRTLYMCLDVLGNRVKFSPFSGSVTAFLCMALIEEAIVVAMYQAAGFSLRVRSKEEIEQAKKNRHDNGGHRRIESDVELNGQR</sequence>
<gene>
    <name evidence="4" type="ORF">K469DRAFT_625884</name>
</gene>
<dbReference type="OrthoDB" id="2560628at2759"/>